<sequence>MIHCGSKRFGQAGAAMADHSGKSYYVSHSGRAPKMKVSDPSMISKLENLQSRRVFTYLFFLSLYCSEK</sequence>
<comment type="caution">
    <text evidence="1">The sequence shown here is derived from an EMBL/GenBank/DDBJ whole genome shotgun (WGS) entry which is preliminary data.</text>
</comment>
<gene>
    <name evidence="1" type="ORF">AMECASPLE_032757</name>
</gene>
<accession>A0ABV1A322</accession>
<organism evidence="1 2">
    <name type="scientific">Ameca splendens</name>
    <dbReference type="NCBI Taxonomy" id="208324"/>
    <lineage>
        <taxon>Eukaryota</taxon>
        <taxon>Metazoa</taxon>
        <taxon>Chordata</taxon>
        <taxon>Craniata</taxon>
        <taxon>Vertebrata</taxon>
        <taxon>Euteleostomi</taxon>
        <taxon>Actinopterygii</taxon>
        <taxon>Neopterygii</taxon>
        <taxon>Teleostei</taxon>
        <taxon>Neoteleostei</taxon>
        <taxon>Acanthomorphata</taxon>
        <taxon>Ovalentaria</taxon>
        <taxon>Atherinomorphae</taxon>
        <taxon>Cyprinodontiformes</taxon>
        <taxon>Goodeidae</taxon>
        <taxon>Ameca</taxon>
    </lineage>
</organism>
<evidence type="ECO:0000313" key="2">
    <source>
        <dbReference type="Proteomes" id="UP001469553"/>
    </source>
</evidence>
<reference evidence="1 2" key="1">
    <citation type="submission" date="2021-06" db="EMBL/GenBank/DDBJ databases">
        <authorList>
            <person name="Palmer J.M."/>
        </authorList>
    </citation>
    <scope>NUCLEOTIDE SEQUENCE [LARGE SCALE GENOMIC DNA]</scope>
    <source>
        <strain evidence="1 2">AS_MEX2019</strain>
        <tissue evidence="1">Muscle</tissue>
    </source>
</reference>
<name>A0ABV1A322_9TELE</name>
<dbReference type="EMBL" id="JAHRIP010079542">
    <property type="protein sequence ID" value="MEQ2312600.1"/>
    <property type="molecule type" value="Genomic_DNA"/>
</dbReference>
<keyword evidence="2" id="KW-1185">Reference proteome</keyword>
<proteinExistence type="predicted"/>
<evidence type="ECO:0000313" key="1">
    <source>
        <dbReference type="EMBL" id="MEQ2312600.1"/>
    </source>
</evidence>
<dbReference type="Proteomes" id="UP001469553">
    <property type="component" value="Unassembled WGS sequence"/>
</dbReference>
<protein>
    <submittedName>
        <fullName evidence="1">Uncharacterized protein</fullName>
    </submittedName>
</protein>